<sequence>MNLYFSEQKPPLDSNVFTDGNIIVYNVKNTSTGSRSMITKFDGASRSHHLSDIELHSWHTDKVTCNGQQIPFSWSLMNRKLDFKASDGNEYRWKLETFGRGAMKLVSVNNSDSEIAVFDPGSSGGLLSSRRPATLQIRTEEGVNIADEIIITWAYSNKRWHRAKTAAAEGAAAAAAAAAAAGEAAAAATAAAEEAAAAAAAAAGAAAA</sequence>
<dbReference type="Pfam" id="PF20236">
    <property type="entry name" value="DUF6593"/>
    <property type="match status" value="1"/>
</dbReference>
<dbReference type="Proteomes" id="UP000518752">
    <property type="component" value="Unassembled WGS sequence"/>
</dbReference>
<comment type="caution">
    <text evidence="2">The sequence shown here is derived from an EMBL/GenBank/DDBJ whole genome shotgun (WGS) entry which is preliminary data.</text>
</comment>
<accession>A0A8H5I1Z0</accession>
<organism evidence="2 3">
    <name type="scientific">Collybiopsis confluens</name>
    <dbReference type="NCBI Taxonomy" id="2823264"/>
    <lineage>
        <taxon>Eukaryota</taxon>
        <taxon>Fungi</taxon>
        <taxon>Dikarya</taxon>
        <taxon>Basidiomycota</taxon>
        <taxon>Agaricomycotina</taxon>
        <taxon>Agaricomycetes</taxon>
        <taxon>Agaricomycetidae</taxon>
        <taxon>Agaricales</taxon>
        <taxon>Marasmiineae</taxon>
        <taxon>Omphalotaceae</taxon>
        <taxon>Collybiopsis</taxon>
    </lineage>
</organism>
<dbReference type="InterPro" id="IPR046528">
    <property type="entry name" value="DUF6593"/>
</dbReference>
<evidence type="ECO:0000313" key="2">
    <source>
        <dbReference type="EMBL" id="KAF5393663.1"/>
    </source>
</evidence>
<evidence type="ECO:0000259" key="1">
    <source>
        <dbReference type="Pfam" id="PF20236"/>
    </source>
</evidence>
<dbReference type="EMBL" id="JAACJN010000001">
    <property type="protein sequence ID" value="KAF5393663.1"/>
    <property type="molecule type" value="Genomic_DNA"/>
</dbReference>
<keyword evidence="3" id="KW-1185">Reference proteome</keyword>
<reference evidence="2 3" key="1">
    <citation type="journal article" date="2020" name="ISME J.">
        <title>Uncovering the hidden diversity of litter-decomposition mechanisms in mushroom-forming fungi.</title>
        <authorList>
            <person name="Floudas D."/>
            <person name="Bentzer J."/>
            <person name="Ahren D."/>
            <person name="Johansson T."/>
            <person name="Persson P."/>
            <person name="Tunlid A."/>
        </authorList>
    </citation>
    <scope>NUCLEOTIDE SEQUENCE [LARGE SCALE GENOMIC DNA]</scope>
    <source>
        <strain evidence="2 3">CBS 406.79</strain>
    </source>
</reference>
<evidence type="ECO:0000313" key="3">
    <source>
        <dbReference type="Proteomes" id="UP000518752"/>
    </source>
</evidence>
<dbReference type="AlphaFoldDB" id="A0A8H5I1Z0"/>
<gene>
    <name evidence="2" type="ORF">D9757_000291</name>
</gene>
<name>A0A8H5I1Z0_9AGAR</name>
<dbReference type="OrthoDB" id="3021178at2759"/>
<feature type="domain" description="DUF6593" evidence="1">
    <location>
        <begin position="12"/>
        <end position="160"/>
    </location>
</feature>
<proteinExistence type="predicted"/>
<protein>
    <recommendedName>
        <fullName evidence="1">DUF6593 domain-containing protein</fullName>
    </recommendedName>
</protein>